<dbReference type="EMBL" id="DVHA01000182">
    <property type="protein sequence ID" value="HIR61044.1"/>
    <property type="molecule type" value="Genomic_DNA"/>
</dbReference>
<dbReference type="Proteomes" id="UP000824241">
    <property type="component" value="Unassembled WGS sequence"/>
</dbReference>
<keyword evidence="2" id="KW-0472">Membrane</keyword>
<reference evidence="3" key="1">
    <citation type="submission" date="2020-10" db="EMBL/GenBank/DDBJ databases">
        <authorList>
            <person name="Gilroy R."/>
        </authorList>
    </citation>
    <scope>NUCLEOTIDE SEQUENCE</scope>
    <source>
        <strain evidence="3">CHK189-12415</strain>
    </source>
</reference>
<evidence type="ECO:0000313" key="3">
    <source>
        <dbReference type="EMBL" id="HIR61044.1"/>
    </source>
</evidence>
<gene>
    <name evidence="3" type="ORF">IAB37_05665</name>
</gene>
<dbReference type="AlphaFoldDB" id="A0A9D1J5G8"/>
<feature type="transmembrane region" description="Helical" evidence="2">
    <location>
        <begin position="71"/>
        <end position="94"/>
    </location>
</feature>
<evidence type="ECO:0000256" key="1">
    <source>
        <dbReference type="SAM" id="MobiDB-lite"/>
    </source>
</evidence>
<evidence type="ECO:0000313" key="4">
    <source>
        <dbReference type="Proteomes" id="UP000824241"/>
    </source>
</evidence>
<feature type="region of interest" description="Disordered" evidence="1">
    <location>
        <begin position="45"/>
        <end position="64"/>
    </location>
</feature>
<sequence length="536" mass="57910">MSERRAADELLDALSRLELDAPPPLPEEQSRRICERAARQIFQEQNGCQDTERGSKMENGTKKGRRTLGRAVRIGLIAAALCCGGTLTVCAVGPQIVSMLNGSIGFFSEAPSQSAVSDPVEAPRTDFDENRAKLEAYNAPIGQTVTSGGVSVTLDNISMDVSSMDIFLTITGKEAIDAILSENDYRPLWDRFWGRGPNFSFPLINGEMTAQPDAEDWYLSNDGSLKLWRHYILTETPEGEEITVELKDDTALGRSGAWDFTVTLDGESVRAGAKAAGPADYPMQPVTYEIGGESYTVGRGIYLKYLAFGPVGGVLQLDTREREVTGPDGSEMVFSDGFGPGELYITDNTGKELYMSRSRASGAVNLTAPDADATSITLTPVVPANPDGSGTEERTISLDELKAGVTIATSPLGGYTVENFTIQEGVICYDLVPYGWAPNSASGVAPEILRPQDGGKITEVKEEVTGLQDGETATFLKSGLLSYVVDPQTGVVSVRHDYYAATDDELGTITEWKYDYREVNLDTEHAVTVQLNPLES</sequence>
<dbReference type="Gene3D" id="2.60.40.1630">
    <property type="entry name" value="bacillus anthracis domain"/>
    <property type="match status" value="1"/>
</dbReference>
<feature type="compositionally biased region" description="Basic and acidic residues" evidence="1">
    <location>
        <begin position="50"/>
        <end position="61"/>
    </location>
</feature>
<protein>
    <submittedName>
        <fullName evidence="3">DUF4179 domain-containing protein</fullName>
    </submittedName>
</protein>
<reference evidence="3" key="2">
    <citation type="journal article" date="2021" name="PeerJ">
        <title>Extensive microbial diversity within the chicken gut microbiome revealed by metagenomics and culture.</title>
        <authorList>
            <person name="Gilroy R."/>
            <person name="Ravi A."/>
            <person name="Getino M."/>
            <person name="Pursley I."/>
            <person name="Horton D.L."/>
            <person name="Alikhan N.F."/>
            <person name="Baker D."/>
            <person name="Gharbi K."/>
            <person name="Hall N."/>
            <person name="Watson M."/>
            <person name="Adriaenssens E.M."/>
            <person name="Foster-Nyarko E."/>
            <person name="Jarju S."/>
            <person name="Secka A."/>
            <person name="Antonio M."/>
            <person name="Oren A."/>
            <person name="Chaudhuri R.R."/>
            <person name="La Ragione R."/>
            <person name="Hildebrand F."/>
            <person name="Pallen M.J."/>
        </authorList>
    </citation>
    <scope>NUCLEOTIDE SEQUENCE</scope>
    <source>
        <strain evidence="3">CHK189-12415</strain>
    </source>
</reference>
<keyword evidence="2" id="KW-1133">Transmembrane helix</keyword>
<organism evidence="3 4">
    <name type="scientific">Candidatus Faecivivens stercoravium</name>
    <dbReference type="NCBI Taxonomy" id="2840803"/>
    <lineage>
        <taxon>Bacteria</taxon>
        <taxon>Bacillati</taxon>
        <taxon>Bacillota</taxon>
        <taxon>Clostridia</taxon>
        <taxon>Eubacteriales</taxon>
        <taxon>Oscillospiraceae</taxon>
        <taxon>Oscillospiraceae incertae sedis</taxon>
        <taxon>Candidatus Faecivivens</taxon>
    </lineage>
</organism>
<comment type="caution">
    <text evidence="3">The sequence shown here is derived from an EMBL/GenBank/DDBJ whole genome shotgun (WGS) entry which is preliminary data.</text>
</comment>
<keyword evidence="2" id="KW-0812">Transmembrane</keyword>
<name>A0A9D1J5G8_9FIRM</name>
<evidence type="ECO:0000256" key="2">
    <source>
        <dbReference type="SAM" id="Phobius"/>
    </source>
</evidence>
<accession>A0A9D1J5G8</accession>
<proteinExistence type="predicted"/>